<dbReference type="OrthoDB" id="8480939at2"/>
<evidence type="ECO:0000313" key="1">
    <source>
        <dbReference type="EMBL" id="QBY54809.1"/>
    </source>
</evidence>
<evidence type="ECO:0000313" key="2">
    <source>
        <dbReference type="Proteomes" id="UP000295294"/>
    </source>
</evidence>
<protein>
    <submittedName>
        <fullName evidence="1">Uncharacterized protein</fullName>
    </submittedName>
</protein>
<gene>
    <name evidence="1" type="ORF">E0W60_12630</name>
</gene>
<accession>A0A4P7LJE2</accession>
<dbReference type="EMBL" id="CP038635">
    <property type="protein sequence ID" value="QBY54809.1"/>
    <property type="molecule type" value="Genomic_DNA"/>
</dbReference>
<dbReference type="Proteomes" id="UP000295294">
    <property type="component" value="Chromosome 2"/>
</dbReference>
<dbReference type="KEGG" id="cox:E0W60_12630"/>
<organism evidence="1 2">
    <name type="scientific">Cupriavidus oxalaticus</name>
    <dbReference type="NCBI Taxonomy" id="96344"/>
    <lineage>
        <taxon>Bacteria</taxon>
        <taxon>Pseudomonadati</taxon>
        <taxon>Pseudomonadota</taxon>
        <taxon>Betaproteobacteria</taxon>
        <taxon>Burkholderiales</taxon>
        <taxon>Burkholderiaceae</taxon>
        <taxon>Cupriavidus</taxon>
    </lineage>
</organism>
<sequence length="98" mass="10305">MHYAGNPTIPMQAEADMRKSIPILAALVLCGASGLALAHNCPNEMKAIDAKLSTKPALSPEDTAKVAKLRADGAAYHKAGKHDEAMKSLLEAKKILGI</sequence>
<proteinExistence type="predicted"/>
<reference evidence="1 2" key="1">
    <citation type="submission" date="2019-03" db="EMBL/GenBank/DDBJ databases">
        <title>Efficiently degradation of phenoxyalkanoic acid herbicides by Cupriavidus oxalaticus strain X32.</title>
        <authorList>
            <person name="Sheng X."/>
        </authorList>
    </citation>
    <scope>NUCLEOTIDE SEQUENCE [LARGE SCALE GENOMIC DNA]</scope>
    <source>
        <strain evidence="1 2">X32</strain>
    </source>
</reference>
<name>A0A4P7LJE2_9BURK</name>
<dbReference type="AlphaFoldDB" id="A0A4P7LJE2"/>